<accession>A0A6G1HMN9</accession>
<organism evidence="2 3">
    <name type="scientific">Trichodelitschia bisporula</name>
    <dbReference type="NCBI Taxonomy" id="703511"/>
    <lineage>
        <taxon>Eukaryota</taxon>
        <taxon>Fungi</taxon>
        <taxon>Dikarya</taxon>
        <taxon>Ascomycota</taxon>
        <taxon>Pezizomycotina</taxon>
        <taxon>Dothideomycetes</taxon>
        <taxon>Dothideomycetes incertae sedis</taxon>
        <taxon>Phaeotrichales</taxon>
        <taxon>Phaeotrichaceae</taxon>
        <taxon>Trichodelitschia</taxon>
    </lineage>
</organism>
<feature type="compositionally biased region" description="Polar residues" evidence="1">
    <location>
        <begin position="97"/>
        <end position="123"/>
    </location>
</feature>
<proteinExistence type="predicted"/>
<reference evidence="2" key="1">
    <citation type="journal article" date="2020" name="Stud. Mycol.">
        <title>101 Dothideomycetes genomes: a test case for predicting lifestyles and emergence of pathogens.</title>
        <authorList>
            <person name="Haridas S."/>
            <person name="Albert R."/>
            <person name="Binder M."/>
            <person name="Bloem J."/>
            <person name="Labutti K."/>
            <person name="Salamov A."/>
            <person name="Andreopoulos B."/>
            <person name="Baker S."/>
            <person name="Barry K."/>
            <person name="Bills G."/>
            <person name="Bluhm B."/>
            <person name="Cannon C."/>
            <person name="Castanera R."/>
            <person name="Culley D."/>
            <person name="Daum C."/>
            <person name="Ezra D."/>
            <person name="Gonzalez J."/>
            <person name="Henrissat B."/>
            <person name="Kuo A."/>
            <person name="Liang C."/>
            <person name="Lipzen A."/>
            <person name="Lutzoni F."/>
            <person name="Magnuson J."/>
            <person name="Mondo S."/>
            <person name="Nolan M."/>
            <person name="Ohm R."/>
            <person name="Pangilinan J."/>
            <person name="Park H.-J."/>
            <person name="Ramirez L."/>
            <person name="Alfaro M."/>
            <person name="Sun H."/>
            <person name="Tritt A."/>
            <person name="Yoshinaga Y."/>
            <person name="Zwiers L.-H."/>
            <person name="Turgeon B."/>
            <person name="Goodwin S."/>
            <person name="Spatafora J."/>
            <person name="Crous P."/>
            <person name="Grigoriev I."/>
        </authorList>
    </citation>
    <scope>NUCLEOTIDE SEQUENCE</scope>
    <source>
        <strain evidence="2">CBS 262.69</strain>
    </source>
</reference>
<dbReference type="EMBL" id="ML996704">
    <property type="protein sequence ID" value="KAF2397280.1"/>
    <property type="molecule type" value="Genomic_DNA"/>
</dbReference>
<feature type="region of interest" description="Disordered" evidence="1">
    <location>
        <begin position="19"/>
        <end position="123"/>
    </location>
</feature>
<name>A0A6G1HMN9_9PEZI</name>
<evidence type="ECO:0000313" key="3">
    <source>
        <dbReference type="Proteomes" id="UP000799640"/>
    </source>
</evidence>
<evidence type="ECO:0000256" key="1">
    <source>
        <dbReference type="SAM" id="MobiDB-lite"/>
    </source>
</evidence>
<feature type="compositionally biased region" description="Basic and acidic residues" evidence="1">
    <location>
        <begin position="56"/>
        <end position="95"/>
    </location>
</feature>
<evidence type="ECO:0000313" key="2">
    <source>
        <dbReference type="EMBL" id="KAF2397280.1"/>
    </source>
</evidence>
<dbReference type="AlphaFoldDB" id="A0A6G1HMN9"/>
<keyword evidence="3" id="KW-1185">Reference proteome</keyword>
<protein>
    <submittedName>
        <fullName evidence="2">Uncharacterized protein</fullName>
    </submittedName>
</protein>
<gene>
    <name evidence="2" type="ORF">EJ06DRAFT_169169</name>
</gene>
<sequence length="123" mass="13675">MTGRSALMIAAISYAGRGRRIEAPSAVTRGSEDAHQNRGPGIKRREGNSTAPTGPEHVKRFIRDAAYKRRWRNDSDIDARPSPRVRHADMRRDSGTMRPSFSNTGRTVPVDTLSQTCIAQPHH</sequence>
<dbReference type="Proteomes" id="UP000799640">
    <property type="component" value="Unassembled WGS sequence"/>
</dbReference>